<dbReference type="GO" id="GO:0005524">
    <property type="term" value="F:ATP binding"/>
    <property type="evidence" value="ECO:0007669"/>
    <property type="project" value="UniProtKB-KW"/>
</dbReference>
<keyword evidence="2" id="KW-0067">ATP-binding</keyword>
<dbReference type="InterPro" id="IPR003593">
    <property type="entry name" value="AAA+_ATPase"/>
</dbReference>
<dbReference type="PANTHER" id="PTHR43119:SF1">
    <property type="entry name" value="ABC TRANSPORTER DOMAIN-CONTAINING PROTEIN"/>
    <property type="match status" value="1"/>
</dbReference>
<dbReference type="KEGG" id="nhl:Nhal_1735"/>
<sequence>MVGLLQAIPGPPSAGVPRSTPPSVAYSISLKNEAGILTYQNPKFLIMLTVHHLRRTGLSPVSFTLADGECMAVQGSSGSGKSLLLRALADLDPHEGEISLDGKSWDSIPATQWRRQVVYLPSEPGWWSNYVADHFPVWEEAIPWVEALDLPAAIRDRTLERLSTGERQRLALARALVLDPRVLLLDEPTSGLDNKSTYNVEQILKERLNRGTGLLWVTHDPAQARRVAQRCLFLENGHVHEEWL</sequence>
<evidence type="ECO:0000256" key="2">
    <source>
        <dbReference type="ARBA" id="ARBA00022840"/>
    </source>
</evidence>
<dbReference type="SUPFAM" id="SSF52540">
    <property type="entry name" value="P-loop containing nucleoside triphosphate hydrolases"/>
    <property type="match status" value="1"/>
</dbReference>
<evidence type="ECO:0000313" key="5">
    <source>
        <dbReference type="Proteomes" id="UP000001844"/>
    </source>
</evidence>
<evidence type="ECO:0000256" key="1">
    <source>
        <dbReference type="ARBA" id="ARBA00022741"/>
    </source>
</evidence>
<dbReference type="SMART" id="SM00382">
    <property type="entry name" value="AAA"/>
    <property type="match status" value="1"/>
</dbReference>
<feature type="domain" description="ABC transporter" evidence="3">
    <location>
        <begin position="37"/>
        <end position="244"/>
    </location>
</feature>
<evidence type="ECO:0000313" key="4">
    <source>
        <dbReference type="EMBL" id="ADE14859.1"/>
    </source>
</evidence>
<dbReference type="STRING" id="472759.Nhal_1735"/>
<dbReference type="Pfam" id="PF00005">
    <property type="entry name" value="ABC_tran"/>
    <property type="match status" value="1"/>
</dbReference>
<organism evidence="4 5">
    <name type="scientific">Nitrosococcus halophilus (strain Nc4)</name>
    <dbReference type="NCBI Taxonomy" id="472759"/>
    <lineage>
        <taxon>Bacteria</taxon>
        <taxon>Pseudomonadati</taxon>
        <taxon>Pseudomonadota</taxon>
        <taxon>Gammaproteobacteria</taxon>
        <taxon>Chromatiales</taxon>
        <taxon>Chromatiaceae</taxon>
        <taxon>Nitrosococcus</taxon>
    </lineage>
</organism>
<name>D5C2K0_NITHN</name>
<keyword evidence="5" id="KW-1185">Reference proteome</keyword>
<dbReference type="PANTHER" id="PTHR43119">
    <property type="entry name" value="ABC TRANSPORT PROTEIN ATP-BINDING COMPONENT-RELATED"/>
    <property type="match status" value="1"/>
</dbReference>
<accession>D5C2K0</accession>
<dbReference type="CDD" id="cd00267">
    <property type="entry name" value="ABC_ATPase"/>
    <property type="match status" value="1"/>
</dbReference>
<dbReference type="Gene3D" id="3.40.50.300">
    <property type="entry name" value="P-loop containing nucleotide triphosphate hydrolases"/>
    <property type="match status" value="1"/>
</dbReference>
<dbReference type="InterPro" id="IPR003439">
    <property type="entry name" value="ABC_transporter-like_ATP-bd"/>
</dbReference>
<dbReference type="EMBL" id="CP001798">
    <property type="protein sequence ID" value="ADE14859.1"/>
    <property type="molecule type" value="Genomic_DNA"/>
</dbReference>
<reference evidence="5" key="1">
    <citation type="submission" date="2010-04" db="EMBL/GenBank/DDBJ databases">
        <title>Complete genome sequence of Nitrosococcus halophilus Nc4, a salt-adapted, aerobic obligate ammonia-oxidizing sulfur purple bacterium.</title>
        <authorList>
            <consortium name="US DOE Joint Genome Institute"/>
            <person name="Campbell M.A."/>
            <person name="Malfatti S.A."/>
            <person name="Chain P.S.G."/>
            <person name="Heidelberg J.F."/>
            <person name="Ward B.B."/>
            <person name="Klotz M.G."/>
        </authorList>
    </citation>
    <scope>NUCLEOTIDE SEQUENCE [LARGE SCALE GENOMIC DNA]</scope>
    <source>
        <strain evidence="5">Nc4</strain>
    </source>
</reference>
<dbReference type="eggNOG" id="COG1131">
    <property type="taxonomic scope" value="Bacteria"/>
</dbReference>
<dbReference type="GO" id="GO:0016887">
    <property type="term" value="F:ATP hydrolysis activity"/>
    <property type="evidence" value="ECO:0007669"/>
    <property type="project" value="InterPro"/>
</dbReference>
<keyword evidence="1" id="KW-0547">Nucleotide-binding</keyword>
<dbReference type="AlphaFoldDB" id="D5C2K0"/>
<gene>
    <name evidence="4" type="ordered locus">Nhal_1735</name>
</gene>
<dbReference type="PROSITE" id="PS50893">
    <property type="entry name" value="ABC_TRANSPORTER_2"/>
    <property type="match status" value="1"/>
</dbReference>
<dbReference type="Proteomes" id="UP000001844">
    <property type="component" value="Chromosome"/>
</dbReference>
<dbReference type="HOGENOM" id="CLU_000604_1_22_6"/>
<dbReference type="InterPro" id="IPR027417">
    <property type="entry name" value="P-loop_NTPase"/>
</dbReference>
<protein>
    <submittedName>
        <fullName evidence="4">ABC transporter related protein</fullName>
    </submittedName>
</protein>
<proteinExistence type="predicted"/>
<evidence type="ECO:0000259" key="3">
    <source>
        <dbReference type="PROSITE" id="PS50893"/>
    </source>
</evidence>